<sequence length="238" mass="27261">MSKFYTEISKYYDYIFPTGKAQLQLIKKIVGEAPKNILDVACGSGGYAKSLNDSGHQVTAIDLDQEMVQALKARDTGIDARVLNMLDIEVLNKTFDLIFCIGNSVVHLNNNEEIYEFLKSCKNSLKENGHLLIQIVNYDRVLAQDVKQLPTIKNEDVPLVFERYYDYWPEQHKINFRTILRVNENVLENSVLLHPIKSTEFVGLLEELGFQDIQLYGSFNQEAYDPMVSFPLIMVAKK</sequence>
<dbReference type="Proteomes" id="UP000000269">
    <property type="component" value="Chromosome"/>
</dbReference>
<dbReference type="STRING" id="350688.Clos_0075"/>
<dbReference type="GO" id="GO:0008168">
    <property type="term" value="F:methyltransferase activity"/>
    <property type="evidence" value="ECO:0007669"/>
    <property type="project" value="UniProtKB-KW"/>
</dbReference>
<keyword evidence="3" id="KW-0489">Methyltransferase</keyword>
<dbReference type="GO" id="GO:0032259">
    <property type="term" value="P:methylation"/>
    <property type="evidence" value="ECO:0007669"/>
    <property type="project" value="UniProtKB-KW"/>
</dbReference>
<name>A8MFK6_ALKOO</name>
<reference evidence="4" key="1">
    <citation type="submission" date="2007-10" db="EMBL/GenBank/DDBJ databases">
        <title>Complete genome of Alkaliphilus oremlandii OhILAs.</title>
        <authorList>
            <person name="Copeland A."/>
            <person name="Lucas S."/>
            <person name="Lapidus A."/>
            <person name="Barry K."/>
            <person name="Detter J.C."/>
            <person name="Glavina del Rio T."/>
            <person name="Hammon N."/>
            <person name="Israni S."/>
            <person name="Dalin E."/>
            <person name="Tice H."/>
            <person name="Pitluck S."/>
            <person name="Chain P."/>
            <person name="Malfatti S."/>
            <person name="Shin M."/>
            <person name="Vergez L."/>
            <person name="Schmutz J."/>
            <person name="Larimer F."/>
            <person name="Land M."/>
            <person name="Hauser L."/>
            <person name="Kyrpides N."/>
            <person name="Mikhailova N."/>
            <person name="Stolz J.F."/>
            <person name="Dawson A."/>
            <person name="Fisher E."/>
            <person name="Crable B."/>
            <person name="Perera E."/>
            <person name="Lisak J."/>
            <person name="Ranganathan M."/>
            <person name="Basu P."/>
            <person name="Richardson P."/>
        </authorList>
    </citation>
    <scope>NUCLEOTIDE SEQUENCE [LARGE SCALE GENOMIC DNA]</scope>
    <source>
        <strain evidence="4">OhILAs</strain>
    </source>
</reference>
<dbReference type="SUPFAM" id="SSF53335">
    <property type="entry name" value="S-adenosyl-L-methionine-dependent methyltransferases"/>
    <property type="match status" value="1"/>
</dbReference>
<organism evidence="3 4">
    <name type="scientific">Alkaliphilus oremlandii (strain OhILAs)</name>
    <name type="common">Clostridium oremlandii (strain OhILAs)</name>
    <dbReference type="NCBI Taxonomy" id="350688"/>
    <lineage>
        <taxon>Bacteria</taxon>
        <taxon>Bacillati</taxon>
        <taxon>Bacillota</taxon>
        <taxon>Clostridia</taxon>
        <taxon>Peptostreptococcales</taxon>
        <taxon>Natronincolaceae</taxon>
        <taxon>Alkaliphilus</taxon>
    </lineage>
</organism>
<protein>
    <submittedName>
        <fullName evidence="3">Methyltransferase type 11</fullName>
    </submittedName>
</protein>
<evidence type="ECO:0000259" key="2">
    <source>
        <dbReference type="Pfam" id="PF13649"/>
    </source>
</evidence>
<gene>
    <name evidence="3" type="ordered locus">Clos_0075</name>
</gene>
<keyword evidence="4" id="KW-1185">Reference proteome</keyword>
<feature type="domain" description="Methyltransferase" evidence="2">
    <location>
        <begin position="37"/>
        <end position="129"/>
    </location>
</feature>
<dbReference type="InterPro" id="IPR041698">
    <property type="entry name" value="Methyltransf_25"/>
</dbReference>
<dbReference type="Gene3D" id="3.40.50.150">
    <property type="entry name" value="Vaccinia Virus protein VP39"/>
    <property type="match status" value="1"/>
</dbReference>
<dbReference type="RefSeq" id="WP_012157960.1">
    <property type="nucleotide sequence ID" value="NC_009922.1"/>
</dbReference>
<dbReference type="Pfam" id="PF13649">
    <property type="entry name" value="Methyltransf_25"/>
    <property type="match status" value="1"/>
</dbReference>
<evidence type="ECO:0000256" key="1">
    <source>
        <dbReference type="ARBA" id="ARBA00022679"/>
    </source>
</evidence>
<dbReference type="Gene3D" id="2.20.25.110">
    <property type="entry name" value="S-adenosyl-L-methionine-dependent methyltransferases"/>
    <property type="match status" value="1"/>
</dbReference>
<accession>A8MFK6</accession>
<dbReference type="eggNOG" id="COG2227">
    <property type="taxonomic scope" value="Bacteria"/>
</dbReference>
<dbReference type="HOGENOM" id="CLU_069129_8_2_9"/>
<proteinExistence type="predicted"/>
<dbReference type="KEGG" id="aoe:Clos_0075"/>
<evidence type="ECO:0000313" key="4">
    <source>
        <dbReference type="Proteomes" id="UP000000269"/>
    </source>
</evidence>
<dbReference type="InterPro" id="IPR029063">
    <property type="entry name" value="SAM-dependent_MTases_sf"/>
</dbReference>
<evidence type="ECO:0000313" key="3">
    <source>
        <dbReference type="EMBL" id="ABW17645.1"/>
    </source>
</evidence>
<dbReference type="EMBL" id="CP000853">
    <property type="protein sequence ID" value="ABW17645.1"/>
    <property type="molecule type" value="Genomic_DNA"/>
</dbReference>
<keyword evidence="1 3" id="KW-0808">Transferase</keyword>
<dbReference type="AlphaFoldDB" id="A8MFK6"/>
<dbReference type="CDD" id="cd02440">
    <property type="entry name" value="AdoMet_MTases"/>
    <property type="match status" value="1"/>
</dbReference>
<dbReference type="PANTHER" id="PTHR43861">
    <property type="entry name" value="TRANS-ACONITATE 2-METHYLTRANSFERASE-RELATED"/>
    <property type="match status" value="1"/>
</dbReference>